<evidence type="ECO:0000313" key="1">
    <source>
        <dbReference type="EMBL" id="GFY24696.1"/>
    </source>
</evidence>
<sequence length="133" mass="14787">MKFAAPQISCLSCERGTQDWTPGVKDSLCKNTVERLPGNSSSRHCSKVPSNLKRCCPPTSTDTQIDGIDSLHVIDGTLNVKKYIAIILESKLLPSIREIGSRVGRNHATVMRICDRWMRKGTTDRRGQSHPPQ</sequence>
<name>A0A8X6VYG1_TRICX</name>
<proteinExistence type="predicted"/>
<dbReference type="EMBL" id="BMAU01021369">
    <property type="protein sequence ID" value="GFY24696.1"/>
    <property type="molecule type" value="Genomic_DNA"/>
</dbReference>
<comment type="caution">
    <text evidence="1">The sequence shown here is derived from an EMBL/GenBank/DDBJ whole genome shotgun (WGS) entry which is preliminary data.</text>
</comment>
<accession>A0A8X6VYG1</accession>
<evidence type="ECO:0000313" key="2">
    <source>
        <dbReference type="Proteomes" id="UP000887159"/>
    </source>
</evidence>
<keyword evidence="2" id="KW-1185">Reference proteome</keyword>
<protein>
    <submittedName>
        <fullName evidence="1">Uncharacterized protein</fullName>
    </submittedName>
</protein>
<dbReference type="AlphaFoldDB" id="A0A8X6VYG1"/>
<dbReference type="Proteomes" id="UP000887159">
    <property type="component" value="Unassembled WGS sequence"/>
</dbReference>
<reference evidence="1" key="1">
    <citation type="submission" date="2020-08" db="EMBL/GenBank/DDBJ databases">
        <title>Multicomponent nature underlies the extraordinary mechanical properties of spider dragline silk.</title>
        <authorList>
            <person name="Kono N."/>
            <person name="Nakamura H."/>
            <person name="Mori M."/>
            <person name="Yoshida Y."/>
            <person name="Ohtoshi R."/>
            <person name="Malay A.D."/>
            <person name="Moran D.A.P."/>
            <person name="Tomita M."/>
            <person name="Numata K."/>
            <person name="Arakawa K."/>
        </authorList>
    </citation>
    <scope>NUCLEOTIDE SEQUENCE</scope>
</reference>
<organism evidence="1 2">
    <name type="scientific">Trichonephila clavipes</name>
    <name type="common">Golden silk orbweaver</name>
    <name type="synonym">Nephila clavipes</name>
    <dbReference type="NCBI Taxonomy" id="2585209"/>
    <lineage>
        <taxon>Eukaryota</taxon>
        <taxon>Metazoa</taxon>
        <taxon>Ecdysozoa</taxon>
        <taxon>Arthropoda</taxon>
        <taxon>Chelicerata</taxon>
        <taxon>Arachnida</taxon>
        <taxon>Araneae</taxon>
        <taxon>Araneomorphae</taxon>
        <taxon>Entelegynae</taxon>
        <taxon>Araneoidea</taxon>
        <taxon>Nephilidae</taxon>
        <taxon>Trichonephila</taxon>
    </lineage>
</organism>
<gene>
    <name evidence="1" type="ORF">TNCV_1017421</name>
</gene>